<dbReference type="CDD" id="cd01991">
    <property type="entry name" value="Asn_synthase_B_C"/>
    <property type="match status" value="1"/>
</dbReference>
<accession>A0A367KRZ0</accession>
<dbReference type="InterPro" id="IPR001962">
    <property type="entry name" value="Asn_synthase"/>
</dbReference>
<organism evidence="10 11">
    <name type="scientific">Rhizopus stolonifer</name>
    <name type="common">Rhizopus nigricans</name>
    <dbReference type="NCBI Taxonomy" id="4846"/>
    <lineage>
        <taxon>Eukaryota</taxon>
        <taxon>Fungi</taxon>
        <taxon>Fungi incertae sedis</taxon>
        <taxon>Mucoromycota</taxon>
        <taxon>Mucoromycotina</taxon>
        <taxon>Mucoromycetes</taxon>
        <taxon>Mucorales</taxon>
        <taxon>Mucorineae</taxon>
        <taxon>Rhizopodaceae</taxon>
        <taxon>Rhizopus</taxon>
    </lineage>
</organism>
<dbReference type="EMBL" id="PJQM01000541">
    <property type="protein sequence ID" value="RCI04907.1"/>
    <property type="molecule type" value="Genomic_DNA"/>
</dbReference>
<dbReference type="SUPFAM" id="SSF56235">
    <property type="entry name" value="N-terminal nucleophile aminohydrolases (Ntn hydrolases)"/>
    <property type="match status" value="1"/>
</dbReference>
<keyword evidence="4 6" id="KW-0315">Glutamine amidotransferase</keyword>
<evidence type="ECO:0000313" key="10">
    <source>
        <dbReference type="EMBL" id="RCI04907.1"/>
    </source>
</evidence>
<dbReference type="InterPro" id="IPR006426">
    <property type="entry name" value="Asn_synth_AEB"/>
</dbReference>
<sequence length="663" mass="75657">MCGFSAYFLFDSSVDQFLPFNLNASLEQIRHRGPDADGKYISNCGRCGLGHVRLSINDLEGGHQPISDETESVFTVVNGELYDFERIKKEFESKGYVFKTRSDSEIILPLYQEYGLSFLEHLRGEFAFCMHDTKRNRFIAVRDRFGIKPAYYTVQNGALLVASEIKAFLPMGWKPEWDIDSIVHNGPLMDYRTCFKNVYKIPPAHYLMADPSGFMELRPYWSPDYPDKSVLDTRSVDEMIEGVHDRLENAVRLRLRADVPVGVYLSGGIDSSCIAAIASKVLKEKDPNARLKSFSISFKDGKAFDESEVAERTSKFIDADFEKIELTEDDLLANFEECVWHSETPLVNLNSVGKFMLSKTVRNRGYRTVMTGEGSDEHFGGYLYFSRDYLLEPDHNVSNDFDTTSEEERRKLVRTISNRIKTYAPIHYQAVSPSSNTTCKGRCHNMIGNIHTMSDKMFTNEVIRTHGPPNISRTIFEAVDGMAREKANKKWHPLHSSLYFLGRTFLGNLLCGYLGDRSEMAHSVEGRTPFLDHPLCEYVNGLPPSVKIKIEQDGSLNEKWILKQAMKPYVTEEIYKRTKQSFLAPPSKGKSEMVVELMNRLITKENINRLGWANFNTINAAKEKFLKTGEHALFSNMVIIMSYVVLSERFGVYACHFKSQVAR</sequence>
<evidence type="ECO:0000256" key="6">
    <source>
        <dbReference type="PIRSR" id="PIRSR001589-1"/>
    </source>
</evidence>
<dbReference type="PIRSF" id="PIRSF001589">
    <property type="entry name" value="Asn_synthetase_glu-h"/>
    <property type="match status" value="1"/>
</dbReference>
<dbReference type="PANTHER" id="PTHR43284">
    <property type="entry name" value="ASPARAGINE SYNTHETASE (GLUTAMINE-HYDROLYZING)"/>
    <property type="match status" value="1"/>
</dbReference>
<dbReference type="GO" id="GO:0006529">
    <property type="term" value="P:asparagine biosynthetic process"/>
    <property type="evidence" value="ECO:0007669"/>
    <property type="project" value="UniProtKB-KW"/>
</dbReference>
<dbReference type="Pfam" id="PF00733">
    <property type="entry name" value="Asn_synthase"/>
    <property type="match status" value="1"/>
</dbReference>
<dbReference type="InterPro" id="IPR033738">
    <property type="entry name" value="AsnB_N"/>
</dbReference>
<reference evidence="10 11" key="1">
    <citation type="journal article" date="2018" name="G3 (Bethesda)">
        <title>Phylogenetic and Phylogenomic Definition of Rhizopus Species.</title>
        <authorList>
            <person name="Gryganskyi A.P."/>
            <person name="Golan J."/>
            <person name="Dolatabadi S."/>
            <person name="Mondo S."/>
            <person name="Robb S."/>
            <person name="Idnurm A."/>
            <person name="Muszewska A."/>
            <person name="Steczkiewicz K."/>
            <person name="Masonjones S."/>
            <person name="Liao H.L."/>
            <person name="Gajdeczka M.T."/>
            <person name="Anike F."/>
            <person name="Vuek A."/>
            <person name="Anishchenko I.M."/>
            <person name="Voigt K."/>
            <person name="de Hoog G.S."/>
            <person name="Smith M.E."/>
            <person name="Heitman J."/>
            <person name="Vilgalys R."/>
            <person name="Stajich J.E."/>
        </authorList>
    </citation>
    <scope>NUCLEOTIDE SEQUENCE [LARGE SCALE GENOMIC DNA]</scope>
    <source>
        <strain evidence="10 11">LSU 92-RS-03</strain>
    </source>
</reference>
<keyword evidence="11" id="KW-1185">Reference proteome</keyword>
<dbReference type="Proteomes" id="UP000253551">
    <property type="component" value="Unassembled WGS sequence"/>
</dbReference>
<gene>
    <name evidence="10" type="ORF">CU098_012713</name>
</gene>
<feature type="site" description="Important for beta-aspartyl-AMP intermediate formation" evidence="8">
    <location>
        <position position="373"/>
    </location>
</feature>
<dbReference type="OrthoDB" id="409189at2759"/>
<evidence type="ECO:0000313" key="11">
    <source>
        <dbReference type="Proteomes" id="UP000253551"/>
    </source>
</evidence>
<feature type="binding site" evidence="7">
    <location>
        <position position="296"/>
    </location>
    <ligand>
        <name>ATP</name>
        <dbReference type="ChEBI" id="CHEBI:30616"/>
    </ligand>
</feature>
<dbReference type="AlphaFoldDB" id="A0A367KRZ0"/>
<feature type="binding site" evidence="7">
    <location>
        <position position="103"/>
    </location>
    <ligand>
        <name>L-glutamine</name>
        <dbReference type="ChEBI" id="CHEBI:58359"/>
    </ligand>
</feature>
<dbReference type="SUPFAM" id="SSF52402">
    <property type="entry name" value="Adenine nucleotide alpha hydrolases-like"/>
    <property type="match status" value="1"/>
</dbReference>
<evidence type="ECO:0000256" key="2">
    <source>
        <dbReference type="ARBA" id="ARBA00022741"/>
    </source>
</evidence>
<comment type="caution">
    <text evidence="10">The sequence shown here is derived from an EMBL/GenBank/DDBJ whole genome shotgun (WGS) entry which is preliminary data.</text>
</comment>
<comment type="similarity">
    <text evidence="1">Belongs to the asparagine synthetase family.</text>
</comment>
<feature type="domain" description="Glutamine amidotransferase type-2" evidence="9">
    <location>
        <begin position="2"/>
        <end position="212"/>
    </location>
</feature>
<name>A0A367KRZ0_RHIST</name>
<evidence type="ECO:0000256" key="3">
    <source>
        <dbReference type="ARBA" id="ARBA00022840"/>
    </source>
</evidence>
<dbReference type="InterPro" id="IPR017932">
    <property type="entry name" value="GATase_2_dom"/>
</dbReference>
<dbReference type="GO" id="GO:0005829">
    <property type="term" value="C:cytosol"/>
    <property type="evidence" value="ECO:0007669"/>
    <property type="project" value="TreeGrafter"/>
</dbReference>
<keyword evidence="2 5" id="KW-0547">Nucleotide-binding</keyword>
<keyword evidence="3 5" id="KW-0067">ATP-binding</keyword>
<dbReference type="GO" id="GO:0004066">
    <property type="term" value="F:asparagine synthase (glutamine-hydrolyzing) activity"/>
    <property type="evidence" value="ECO:0007669"/>
    <property type="project" value="InterPro"/>
</dbReference>
<dbReference type="STRING" id="4846.A0A367KRZ0"/>
<evidence type="ECO:0000256" key="1">
    <source>
        <dbReference type="ARBA" id="ARBA00005752"/>
    </source>
</evidence>
<dbReference type="InterPro" id="IPR014729">
    <property type="entry name" value="Rossmann-like_a/b/a_fold"/>
</dbReference>
<evidence type="ECO:0000259" key="9">
    <source>
        <dbReference type="PROSITE" id="PS51278"/>
    </source>
</evidence>
<dbReference type="Gene3D" id="3.60.20.10">
    <property type="entry name" value="Glutamine Phosphoribosylpyrophosphate, subunit 1, domain 1"/>
    <property type="match status" value="1"/>
</dbReference>
<evidence type="ECO:0000256" key="7">
    <source>
        <dbReference type="PIRSR" id="PIRSR001589-2"/>
    </source>
</evidence>
<dbReference type="Gene3D" id="3.40.50.620">
    <property type="entry name" value="HUPs"/>
    <property type="match status" value="2"/>
</dbReference>
<keyword evidence="6" id="KW-0028">Amino-acid biosynthesis</keyword>
<dbReference type="NCBIfam" id="TIGR01536">
    <property type="entry name" value="asn_synth_AEB"/>
    <property type="match status" value="1"/>
</dbReference>
<keyword evidence="6" id="KW-0061">Asparagine biosynthesis</keyword>
<evidence type="ECO:0000256" key="4">
    <source>
        <dbReference type="ARBA" id="ARBA00022962"/>
    </source>
</evidence>
<proteinExistence type="inferred from homology"/>
<evidence type="ECO:0000256" key="8">
    <source>
        <dbReference type="PIRSR" id="PIRSR001589-3"/>
    </source>
</evidence>
<dbReference type="PROSITE" id="PS51278">
    <property type="entry name" value="GATASE_TYPE_2"/>
    <property type="match status" value="1"/>
</dbReference>
<feature type="active site" description="For GATase activity" evidence="6">
    <location>
        <position position="2"/>
    </location>
</feature>
<dbReference type="PANTHER" id="PTHR43284:SF1">
    <property type="entry name" value="ASPARAGINE SYNTHETASE"/>
    <property type="match status" value="1"/>
</dbReference>
<dbReference type="InterPro" id="IPR051786">
    <property type="entry name" value="ASN_synthetase/amidase"/>
</dbReference>
<dbReference type="GO" id="GO:0005524">
    <property type="term" value="F:ATP binding"/>
    <property type="evidence" value="ECO:0007669"/>
    <property type="project" value="UniProtKB-KW"/>
</dbReference>
<dbReference type="InterPro" id="IPR029055">
    <property type="entry name" value="Ntn_hydrolases_N"/>
</dbReference>
<dbReference type="CDD" id="cd00712">
    <property type="entry name" value="AsnB"/>
    <property type="match status" value="1"/>
</dbReference>
<evidence type="ECO:0000256" key="5">
    <source>
        <dbReference type="PIRNR" id="PIRNR001589"/>
    </source>
</evidence>
<dbReference type="Pfam" id="PF13537">
    <property type="entry name" value="GATase_7"/>
    <property type="match status" value="1"/>
</dbReference>
<protein>
    <recommendedName>
        <fullName evidence="9">Glutamine amidotransferase type-2 domain-containing protein</fullName>
    </recommendedName>
</protein>